<sequence length="183" mass="19738">MAARDDAEIESRTLGRRRRSKVSSVLRAYPHPHFWILHIDGSAMPNPGRMAIGVVLTGPDGSVHQLAQALPGSGCNNEAELRALQAGLALAQAQGASGVRIYTDSHWVLEQLAAQALGWPQARATVRLAHWICAAQAGLAGFAEVQWRWIPRHHNTEADALARQACLTHTAEMADAVHTAVIP</sequence>
<dbReference type="PANTHER" id="PTHR48475">
    <property type="entry name" value="RIBONUCLEASE H"/>
    <property type="match status" value="1"/>
</dbReference>
<name>A0ABV4IB00_9BURK</name>
<dbReference type="CDD" id="cd09279">
    <property type="entry name" value="RNase_HI_like"/>
    <property type="match status" value="1"/>
</dbReference>
<dbReference type="Pfam" id="PF13456">
    <property type="entry name" value="RVT_3"/>
    <property type="match status" value="1"/>
</dbReference>
<proteinExistence type="predicted"/>
<dbReference type="Gene3D" id="3.30.420.10">
    <property type="entry name" value="Ribonuclease H-like superfamily/Ribonuclease H"/>
    <property type="match status" value="1"/>
</dbReference>
<dbReference type="PANTHER" id="PTHR48475:SF1">
    <property type="entry name" value="RNASE H TYPE-1 DOMAIN-CONTAINING PROTEIN"/>
    <property type="match status" value="1"/>
</dbReference>
<protein>
    <submittedName>
        <fullName evidence="2">Ribonuclease HI family protein</fullName>
        <ecNumber evidence="2">3.1.26.4</ecNumber>
    </submittedName>
</protein>
<dbReference type="RefSeq" id="WP_370891280.1">
    <property type="nucleotide sequence ID" value="NZ_JBGJLR010000004.1"/>
</dbReference>
<dbReference type="InterPro" id="IPR036397">
    <property type="entry name" value="RNaseH_sf"/>
</dbReference>
<evidence type="ECO:0000313" key="2">
    <source>
        <dbReference type="EMBL" id="MEZ2739023.1"/>
    </source>
</evidence>
<organism evidence="2 3">
    <name type="scientific">Comamonas jiangduensis</name>
    <dbReference type="NCBI Taxonomy" id="1194168"/>
    <lineage>
        <taxon>Bacteria</taxon>
        <taxon>Pseudomonadati</taxon>
        <taxon>Pseudomonadota</taxon>
        <taxon>Betaproteobacteria</taxon>
        <taxon>Burkholderiales</taxon>
        <taxon>Comamonadaceae</taxon>
        <taxon>Comamonas</taxon>
    </lineage>
</organism>
<evidence type="ECO:0000259" key="1">
    <source>
        <dbReference type="PROSITE" id="PS50879"/>
    </source>
</evidence>
<dbReference type="SUPFAM" id="SSF53098">
    <property type="entry name" value="Ribonuclease H-like"/>
    <property type="match status" value="1"/>
</dbReference>
<keyword evidence="2" id="KW-0378">Hydrolase</keyword>
<dbReference type="EMBL" id="JBGJLR010000004">
    <property type="protein sequence ID" value="MEZ2739023.1"/>
    <property type="molecule type" value="Genomic_DNA"/>
</dbReference>
<gene>
    <name evidence="2" type="ORF">ACBP88_06025</name>
</gene>
<keyword evidence="3" id="KW-1185">Reference proteome</keyword>
<dbReference type="PROSITE" id="PS50879">
    <property type="entry name" value="RNASE_H_1"/>
    <property type="match status" value="1"/>
</dbReference>
<dbReference type="EC" id="3.1.26.4" evidence="2"/>
<dbReference type="InterPro" id="IPR012337">
    <property type="entry name" value="RNaseH-like_sf"/>
</dbReference>
<comment type="caution">
    <text evidence="2">The sequence shown here is derived from an EMBL/GenBank/DDBJ whole genome shotgun (WGS) entry which is preliminary data.</text>
</comment>
<feature type="domain" description="RNase H type-1" evidence="1">
    <location>
        <begin position="31"/>
        <end position="171"/>
    </location>
</feature>
<dbReference type="InterPro" id="IPR002156">
    <property type="entry name" value="RNaseH_domain"/>
</dbReference>
<reference evidence="2 3" key="1">
    <citation type="submission" date="2024-08" db="EMBL/GenBank/DDBJ databases">
        <authorList>
            <person name="Feng Z."/>
            <person name="Ronholm J."/>
        </authorList>
    </citation>
    <scope>NUCLEOTIDE SEQUENCE [LARGE SCALE GENOMIC DNA]</scope>
    <source>
        <strain evidence="2 3">4-AB0-8</strain>
    </source>
</reference>
<dbReference type="GO" id="GO:0004523">
    <property type="term" value="F:RNA-DNA hybrid ribonuclease activity"/>
    <property type="evidence" value="ECO:0007669"/>
    <property type="project" value="UniProtKB-EC"/>
</dbReference>
<evidence type="ECO:0000313" key="3">
    <source>
        <dbReference type="Proteomes" id="UP001567350"/>
    </source>
</evidence>
<dbReference type="Proteomes" id="UP001567350">
    <property type="component" value="Unassembled WGS sequence"/>
</dbReference>
<accession>A0ABV4IB00</accession>